<dbReference type="PROSITE" id="PS50109">
    <property type="entry name" value="HIS_KIN"/>
    <property type="match status" value="1"/>
</dbReference>
<dbReference type="InterPro" id="IPR036097">
    <property type="entry name" value="HisK_dim/P_sf"/>
</dbReference>
<dbReference type="InterPro" id="IPR050351">
    <property type="entry name" value="BphY/WalK/GraS-like"/>
</dbReference>
<dbReference type="Pfam" id="PF02518">
    <property type="entry name" value="HATPase_c"/>
    <property type="match status" value="1"/>
</dbReference>
<evidence type="ECO:0000256" key="10">
    <source>
        <dbReference type="SAM" id="MobiDB-lite"/>
    </source>
</evidence>
<dbReference type="Gene3D" id="3.30.450.20">
    <property type="entry name" value="PAS domain"/>
    <property type="match status" value="1"/>
</dbReference>
<keyword evidence="7" id="KW-0902">Two-component regulatory system</keyword>
<evidence type="ECO:0000256" key="7">
    <source>
        <dbReference type="ARBA" id="ARBA00023012"/>
    </source>
</evidence>
<dbReference type="EMBL" id="VRSX01000001">
    <property type="protein sequence ID" value="TXK15419.1"/>
    <property type="molecule type" value="Genomic_DNA"/>
</dbReference>
<protein>
    <recommendedName>
        <fullName evidence="9">Sensor-like histidine kinase SenX3</fullName>
        <ecNumber evidence="3">2.7.13.3</ecNumber>
    </recommendedName>
</protein>
<evidence type="ECO:0000256" key="3">
    <source>
        <dbReference type="ARBA" id="ARBA00012438"/>
    </source>
</evidence>
<dbReference type="SUPFAM" id="SSF47384">
    <property type="entry name" value="Homodimeric domain of signal transducing histidine kinase"/>
    <property type="match status" value="1"/>
</dbReference>
<evidence type="ECO:0000256" key="6">
    <source>
        <dbReference type="ARBA" id="ARBA00022777"/>
    </source>
</evidence>
<feature type="transmembrane region" description="Helical" evidence="11">
    <location>
        <begin position="127"/>
        <end position="146"/>
    </location>
</feature>
<dbReference type="InterPro" id="IPR035965">
    <property type="entry name" value="PAS-like_dom_sf"/>
</dbReference>
<feature type="transmembrane region" description="Helical" evidence="11">
    <location>
        <begin position="61"/>
        <end position="82"/>
    </location>
</feature>
<evidence type="ECO:0000313" key="15">
    <source>
        <dbReference type="Proteomes" id="UP000321949"/>
    </source>
</evidence>
<keyword evidence="11" id="KW-1133">Transmembrane helix</keyword>
<dbReference type="GO" id="GO:0007234">
    <property type="term" value="P:osmosensory signaling via phosphorelay pathway"/>
    <property type="evidence" value="ECO:0007669"/>
    <property type="project" value="TreeGrafter"/>
</dbReference>
<keyword evidence="8 11" id="KW-0472">Membrane</keyword>
<dbReference type="InterPro" id="IPR003661">
    <property type="entry name" value="HisK_dim/P_dom"/>
</dbReference>
<dbReference type="NCBIfam" id="TIGR00229">
    <property type="entry name" value="sensory_box"/>
    <property type="match status" value="1"/>
</dbReference>
<reference evidence="14 15" key="1">
    <citation type="submission" date="2019-08" db="EMBL/GenBank/DDBJ databases">
        <authorList>
            <person name="Dong K."/>
        </authorList>
    </citation>
    <scope>NUCLEOTIDE SEQUENCE [LARGE SCALE GENOMIC DNA]</scope>
    <source>
        <strain evidence="14 15">K-1</strain>
    </source>
</reference>
<keyword evidence="4" id="KW-0597">Phosphoprotein</keyword>
<feature type="domain" description="Histidine kinase" evidence="12">
    <location>
        <begin position="337"/>
        <end position="550"/>
    </location>
</feature>
<dbReference type="CDD" id="cd00082">
    <property type="entry name" value="HisKA"/>
    <property type="match status" value="1"/>
</dbReference>
<dbReference type="Gene3D" id="3.30.565.10">
    <property type="entry name" value="Histidine kinase-like ATPase, C-terminal domain"/>
    <property type="match status" value="1"/>
</dbReference>
<feature type="compositionally biased region" description="Low complexity" evidence="10">
    <location>
        <begin position="557"/>
        <end position="573"/>
    </location>
</feature>
<dbReference type="AlphaFoldDB" id="A0A5C8I9S5"/>
<dbReference type="InterPro" id="IPR004358">
    <property type="entry name" value="Sig_transdc_His_kin-like_C"/>
</dbReference>
<dbReference type="Pfam" id="PF00512">
    <property type="entry name" value="HisKA"/>
    <property type="match status" value="1"/>
</dbReference>
<keyword evidence="15" id="KW-1185">Reference proteome</keyword>
<dbReference type="InterPro" id="IPR005467">
    <property type="entry name" value="His_kinase_dom"/>
</dbReference>
<dbReference type="SUPFAM" id="SSF55785">
    <property type="entry name" value="PYP-like sensor domain (PAS domain)"/>
    <property type="match status" value="1"/>
</dbReference>
<evidence type="ECO:0000259" key="12">
    <source>
        <dbReference type="PROSITE" id="PS50109"/>
    </source>
</evidence>
<dbReference type="Proteomes" id="UP000321949">
    <property type="component" value="Unassembled WGS sequence"/>
</dbReference>
<dbReference type="GO" id="GO:0005886">
    <property type="term" value="C:plasma membrane"/>
    <property type="evidence" value="ECO:0007669"/>
    <property type="project" value="UniProtKB-SubCell"/>
</dbReference>
<dbReference type="InterPro" id="IPR000014">
    <property type="entry name" value="PAS"/>
</dbReference>
<dbReference type="EC" id="2.7.13.3" evidence="3"/>
<dbReference type="InterPro" id="IPR036890">
    <property type="entry name" value="HATPase_C_sf"/>
</dbReference>
<dbReference type="Pfam" id="PF08448">
    <property type="entry name" value="PAS_4"/>
    <property type="match status" value="1"/>
</dbReference>
<dbReference type="GO" id="GO:0000156">
    <property type="term" value="F:phosphorelay response regulator activity"/>
    <property type="evidence" value="ECO:0007669"/>
    <property type="project" value="TreeGrafter"/>
</dbReference>
<comment type="catalytic activity">
    <reaction evidence="1">
        <text>ATP + protein L-histidine = ADP + protein N-phospho-L-histidine.</text>
        <dbReference type="EC" id="2.7.13.3"/>
    </reaction>
</comment>
<feature type="transmembrane region" description="Helical" evidence="11">
    <location>
        <begin position="158"/>
        <end position="175"/>
    </location>
</feature>
<dbReference type="RefSeq" id="WP_147049604.1">
    <property type="nucleotide sequence ID" value="NZ_BKAH01000002.1"/>
</dbReference>
<evidence type="ECO:0000313" key="14">
    <source>
        <dbReference type="EMBL" id="TXK15419.1"/>
    </source>
</evidence>
<dbReference type="SMART" id="SM00387">
    <property type="entry name" value="HATPase_c"/>
    <property type="match status" value="1"/>
</dbReference>
<dbReference type="PRINTS" id="PR00344">
    <property type="entry name" value="BCTRLSENSOR"/>
</dbReference>
<evidence type="ECO:0000256" key="11">
    <source>
        <dbReference type="SAM" id="Phobius"/>
    </source>
</evidence>
<evidence type="ECO:0000256" key="2">
    <source>
        <dbReference type="ARBA" id="ARBA00004236"/>
    </source>
</evidence>
<proteinExistence type="predicted"/>
<dbReference type="SUPFAM" id="SSF55874">
    <property type="entry name" value="ATPase domain of HSP90 chaperone/DNA topoisomerase II/histidine kinase"/>
    <property type="match status" value="1"/>
</dbReference>
<evidence type="ECO:0000256" key="1">
    <source>
        <dbReference type="ARBA" id="ARBA00000085"/>
    </source>
</evidence>
<feature type="domain" description="PAS" evidence="13">
    <location>
        <begin position="206"/>
        <end position="247"/>
    </location>
</feature>
<dbReference type="PANTHER" id="PTHR42878">
    <property type="entry name" value="TWO-COMPONENT HISTIDINE KINASE"/>
    <property type="match status" value="1"/>
</dbReference>
<evidence type="ECO:0000256" key="4">
    <source>
        <dbReference type="ARBA" id="ARBA00022553"/>
    </source>
</evidence>
<feature type="transmembrane region" description="Helical" evidence="11">
    <location>
        <begin position="33"/>
        <end position="55"/>
    </location>
</feature>
<dbReference type="FunFam" id="3.30.565.10:FF:000006">
    <property type="entry name" value="Sensor histidine kinase WalK"/>
    <property type="match status" value="1"/>
</dbReference>
<dbReference type="PANTHER" id="PTHR42878:SF12">
    <property type="entry name" value="SENSOR HISTIDINE KINASE YCBM"/>
    <property type="match status" value="1"/>
</dbReference>
<dbReference type="GO" id="GO:0030295">
    <property type="term" value="F:protein kinase activator activity"/>
    <property type="evidence" value="ECO:0007669"/>
    <property type="project" value="TreeGrafter"/>
</dbReference>
<dbReference type="SMART" id="SM00388">
    <property type="entry name" value="HisKA"/>
    <property type="match status" value="1"/>
</dbReference>
<keyword evidence="11" id="KW-0812">Transmembrane</keyword>
<feature type="region of interest" description="Disordered" evidence="10">
    <location>
        <begin position="548"/>
        <end position="573"/>
    </location>
</feature>
<feature type="transmembrane region" description="Helical" evidence="11">
    <location>
        <begin position="89"/>
        <end position="107"/>
    </location>
</feature>
<keyword evidence="5" id="KW-0808">Transferase</keyword>
<accession>A0A5C8I9S5</accession>
<dbReference type="SMART" id="SM00091">
    <property type="entry name" value="PAS"/>
    <property type="match status" value="1"/>
</dbReference>
<organism evidence="14 15">
    <name type="scientific">Microbacterium saccharophilum</name>
    <dbReference type="NCBI Taxonomy" id="1213358"/>
    <lineage>
        <taxon>Bacteria</taxon>
        <taxon>Bacillati</taxon>
        <taxon>Actinomycetota</taxon>
        <taxon>Actinomycetes</taxon>
        <taxon>Micrococcales</taxon>
        <taxon>Microbacteriaceae</taxon>
        <taxon>Microbacterium</taxon>
    </lineage>
</organism>
<evidence type="ECO:0000259" key="13">
    <source>
        <dbReference type="PROSITE" id="PS50112"/>
    </source>
</evidence>
<evidence type="ECO:0000256" key="8">
    <source>
        <dbReference type="ARBA" id="ARBA00023136"/>
    </source>
</evidence>
<dbReference type="OrthoDB" id="9757990at2"/>
<dbReference type="InterPro" id="IPR003594">
    <property type="entry name" value="HATPase_dom"/>
</dbReference>
<dbReference type="InterPro" id="IPR013656">
    <property type="entry name" value="PAS_4"/>
</dbReference>
<evidence type="ECO:0000256" key="9">
    <source>
        <dbReference type="ARBA" id="ARBA00039401"/>
    </source>
</evidence>
<name>A0A5C8I9S5_9MICO</name>
<keyword evidence="6 14" id="KW-0418">Kinase</keyword>
<dbReference type="PROSITE" id="PS50112">
    <property type="entry name" value="PAS"/>
    <property type="match status" value="1"/>
</dbReference>
<comment type="caution">
    <text evidence="14">The sequence shown here is derived from an EMBL/GenBank/DDBJ whole genome shotgun (WGS) entry which is preliminary data.</text>
</comment>
<comment type="subcellular location">
    <subcellularLocation>
        <location evidence="2">Cell membrane</location>
    </subcellularLocation>
</comment>
<dbReference type="GO" id="GO:0000155">
    <property type="term" value="F:phosphorelay sensor kinase activity"/>
    <property type="evidence" value="ECO:0007669"/>
    <property type="project" value="InterPro"/>
</dbReference>
<sequence>MVAPTPSRRVTSDGALARSRALTPAVSTRTYSVWLAQLLLAGIIVILVLMAQALAPQATTSWTFTAGISIIIVTTAATLAVPWDRLPEAFVLVVPLVDIAAIGLLTIDPLLSVGSLWLFPVVWIATYFGHVAIVGGLGLITLCIVIRDVAILGQPGPTMRLIVTLLSFGFISLFMRTSAAQNRAFKQLLSRQADKLAATVERTSRQEREVSLLLDAVDVGVVRLSERGDIVYANETYRELYGLDPGDPAARARSVEYDGFRGRPLPPDRQPLARAVAGERFVDERLWLFDQHGEWFALSFSARDLTDDSDESGTLLVVHDITDVIRAESDRQSLAARVSHELRNPLTAVLGYSEMLSDDTDEERTRDRAEAINTAAERMMRMIGELLETPAAQAAKPVRQTTNLGQICADAVTAFDPAARLAGIVLRLDTAEAVIVDGDAFRLRQVVDNLVSNALKYTLKGGRVRIAATHDGDTATLVVSDTGVGMSHSEVQRIFEPYFRSDSARASATQGTGLGMGIVKSIVAEHNGTIAVQSEPGAGTKVTVTLPARPERHDPADGAGEPATAGAAEVSER</sequence>
<dbReference type="Gene3D" id="1.10.287.130">
    <property type="match status" value="1"/>
</dbReference>
<dbReference type="CDD" id="cd00130">
    <property type="entry name" value="PAS"/>
    <property type="match status" value="1"/>
</dbReference>
<evidence type="ECO:0000256" key="5">
    <source>
        <dbReference type="ARBA" id="ARBA00022679"/>
    </source>
</evidence>
<gene>
    <name evidence="14" type="ORF">FVP74_03210</name>
</gene>